<protein>
    <recommendedName>
        <fullName evidence="9">Pycsar effector protein domain-containing protein</fullName>
    </recommendedName>
</protein>
<evidence type="ECO:0000256" key="3">
    <source>
        <dbReference type="ARBA" id="ARBA00022692"/>
    </source>
</evidence>
<keyword evidence="3 8" id="KW-0812">Transmembrane</keyword>
<evidence type="ECO:0000256" key="1">
    <source>
        <dbReference type="ARBA" id="ARBA00004236"/>
    </source>
</evidence>
<keyword evidence="2" id="KW-1003">Cell membrane</keyword>
<reference evidence="11" key="1">
    <citation type="submission" date="2016-05" db="EMBL/GenBank/DDBJ databases">
        <authorList>
            <person name="Liu B."/>
            <person name="Wang J."/>
            <person name="Zhu Y."/>
            <person name="Liu G."/>
            <person name="Chen Q."/>
            <person name="Chen Z."/>
            <person name="Lan J."/>
            <person name="Che J."/>
            <person name="Ge C."/>
            <person name="Shi H."/>
            <person name="Pan Z."/>
            <person name="Liu X."/>
        </authorList>
    </citation>
    <scope>NUCLEOTIDE SEQUENCE [LARGE SCALE GENOMIC DNA]</scope>
    <source>
        <strain evidence="11">FJAT-27215</strain>
    </source>
</reference>
<sequence length="193" mass="22234">MGENKKEESLCQALERINFWLGTIDTKITFVISFTGVFLGLIFASDTIMKTIQVCLEQLKLFQLEGSQYLLPLIFLLLFISSIFFFSRAIYSFFYALKGRIDPNIYRQLGVEPQSVPFWGAVAKLDNHVVFKYKINNLSEEELLNDLSLQIYVNSIICAKKFELYNKGINQLIIGIMLFVTFKVISLLPNLVY</sequence>
<keyword evidence="5 8" id="KW-1133">Transmembrane helix</keyword>
<gene>
    <name evidence="10" type="ORF">A8F95_11785</name>
</gene>
<dbReference type="EMBL" id="MAYT01000027">
    <property type="protein sequence ID" value="OCA85340.1"/>
    <property type="molecule type" value="Genomic_DNA"/>
</dbReference>
<feature type="domain" description="Pycsar effector protein" evidence="9">
    <location>
        <begin position="12"/>
        <end position="181"/>
    </location>
</feature>
<evidence type="ECO:0000256" key="8">
    <source>
        <dbReference type="SAM" id="Phobius"/>
    </source>
</evidence>
<evidence type="ECO:0000313" key="10">
    <source>
        <dbReference type="EMBL" id="OCA85340.1"/>
    </source>
</evidence>
<evidence type="ECO:0000259" key="9">
    <source>
        <dbReference type="Pfam" id="PF18967"/>
    </source>
</evidence>
<dbReference type="AlphaFoldDB" id="A0A1B9AN95"/>
<keyword evidence="7 8" id="KW-0472">Membrane</keyword>
<evidence type="ECO:0000256" key="2">
    <source>
        <dbReference type="ARBA" id="ARBA00022475"/>
    </source>
</evidence>
<dbReference type="InterPro" id="IPR043760">
    <property type="entry name" value="PycTM_dom"/>
</dbReference>
<keyword evidence="6" id="KW-0051">Antiviral defense</keyword>
<comment type="subcellular location">
    <subcellularLocation>
        <location evidence="1">Cell membrane</location>
    </subcellularLocation>
</comment>
<dbReference type="RefSeq" id="WP_065411311.1">
    <property type="nucleotide sequence ID" value="NZ_MAYT01000027.1"/>
</dbReference>
<evidence type="ECO:0000313" key="11">
    <source>
        <dbReference type="Proteomes" id="UP000092578"/>
    </source>
</evidence>
<feature type="transmembrane region" description="Helical" evidence="8">
    <location>
        <begin position="28"/>
        <end position="49"/>
    </location>
</feature>
<keyword evidence="11" id="KW-1185">Reference proteome</keyword>
<keyword evidence="4" id="KW-0547">Nucleotide-binding</keyword>
<organism evidence="10 11">
    <name type="scientific">Pseudobacillus wudalianchiensis</name>
    <dbReference type="NCBI Taxonomy" id="1743143"/>
    <lineage>
        <taxon>Bacteria</taxon>
        <taxon>Bacillati</taxon>
        <taxon>Bacillota</taxon>
        <taxon>Bacilli</taxon>
        <taxon>Bacillales</taxon>
        <taxon>Bacillaceae</taxon>
        <taxon>Pseudobacillus</taxon>
    </lineage>
</organism>
<name>A0A1B9AN95_9BACI</name>
<comment type="caution">
    <text evidence="10">The sequence shown here is derived from an EMBL/GenBank/DDBJ whole genome shotgun (WGS) entry which is preliminary data.</text>
</comment>
<dbReference type="Proteomes" id="UP000092578">
    <property type="component" value="Unassembled WGS sequence"/>
</dbReference>
<proteinExistence type="predicted"/>
<feature type="transmembrane region" description="Helical" evidence="8">
    <location>
        <begin position="69"/>
        <end position="91"/>
    </location>
</feature>
<evidence type="ECO:0000256" key="4">
    <source>
        <dbReference type="ARBA" id="ARBA00022741"/>
    </source>
</evidence>
<dbReference type="Pfam" id="PF18967">
    <property type="entry name" value="PycTM"/>
    <property type="match status" value="1"/>
</dbReference>
<evidence type="ECO:0000256" key="7">
    <source>
        <dbReference type="ARBA" id="ARBA00023136"/>
    </source>
</evidence>
<evidence type="ECO:0000256" key="5">
    <source>
        <dbReference type="ARBA" id="ARBA00022989"/>
    </source>
</evidence>
<feature type="transmembrane region" description="Helical" evidence="8">
    <location>
        <begin position="169"/>
        <end position="188"/>
    </location>
</feature>
<accession>A0A1B9AN95</accession>
<evidence type="ECO:0000256" key="6">
    <source>
        <dbReference type="ARBA" id="ARBA00023118"/>
    </source>
</evidence>